<keyword evidence="5 10" id="KW-0418">Kinase</keyword>
<dbReference type="EC" id="2.7.4.8" evidence="2"/>
<dbReference type="FunFam" id="3.40.50.300:FF:000776">
    <property type="entry name" value="Guanylate kinase 2"/>
    <property type="match status" value="1"/>
</dbReference>
<dbReference type="GO" id="GO:0005524">
    <property type="term" value="F:ATP binding"/>
    <property type="evidence" value="ECO:0007669"/>
    <property type="project" value="UniProtKB-KW"/>
</dbReference>
<dbReference type="FunFam" id="3.30.63.10:FF:000002">
    <property type="entry name" value="Guanylate kinase 1"/>
    <property type="match status" value="1"/>
</dbReference>
<reference evidence="10" key="1">
    <citation type="submission" date="2021-02" db="EMBL/GenBank/DDBJ databases">
        <title>First Annotated Genome of the Yellow-green Alga Tribonema minus.</title>
        <authorList>
            <person name="Mahan K.M."/>
        </authorList>
    </citation>
    <scope>NUCLEOTIDE SEQUENCE</scope>
    <source>
        <strain evidence="10">UTEX B ZZ1240</strain>
    </source>
</reference>
<dbReference type="InterPro" id="IPR008145">
    <property type="entry name" value="GK/Ca_channel_bsu"/>
</dbReference>
<comment type="caution">
    <text evidence="10">The sequence shown here is derived from an EMBL/GenBank/DDBJ whole genome shotgun (WGS) entry which is preliminary data.</text>
</comment>
<dbReference type="PROSITE" id="PS50052">
    <property type="entry name" value="GUANYLATE_KINASE_2"/>
    <property type="match status" value="1"/>
</dbReference>
<dbReference type="GO" id="GO:0005829">
    <property type="term" value="C:cytosol"/>
    <property type="evidence" value="ECO:0007669"/>
    <property type="project" value="TreeGrafter"/>
</dbReference>
<accession>A0A835ZG07</accession>
<dbReference type="EMBL" id="JAFCMP010000007">
    <property type="protein sequence ID" value="KAG5192373.1"/>
    <property type="molecule type" value="Genomic_DNA"/>
</dbReference>
<evidence type="ECO:0000256" key="8">
    <source>
        <dbReference type="SAM" id="MobiDB-lite"/>
    </source>
</evidence>
<dbReference type="SUPFAM" id="SSF52540">
    <property type="entry name" value="P-loop containing nucleoside triphosphate hydrolases"/>
    <property type="match status" value="1"/>
</dbReference>
<dbReference type="InterPro" id="IPR003117">
    <property type="entry name" value="cAMP_dep_PK_reg_su_I/II_a/b"/>
</dbReference>
<dbReference type="AlphaFoldDB" id="A0A835ZG07"/>
<organism evidence="10 11">
    <name type="scientific">Tribonema minus</name>
    <dbReference type="NCBI Taxonomy" id="303371"/>
    <lineage>
        <taxon>Eukaryota</taxon>
        <taxon>Sar</taxon>
        <taxon>Stramenopiles</taxon>
        <taxon>Ochrophyta</taxon>
        <taxon>PX clade</taxon>
        <taxon>Xanthophyceae</taxon>
        <taxon>Tribonematales</taxon>
        <taxon>Tribonemataceae</taxon>
        <taxon>Tribonema</taxon>
    </lineage>
</organism>
<protein>
    <recommendedName>
        <fullName evidence="2">guanylate kinase</fullName>
        <ecNumber evidence="2">2.7.4.8</ecNumber>
    </recommendedName>
</protein>
<dbReference type="CDD" id="cd22973">
    <property type="entry name" value="DD_CATIP"/>
    <property type="match status" value="1"/>
</dbReference>
<dbReference type="Proteomes" id="UP000664859">
    <property type="component" value="Unassembled WGS sequence"/>
</dbReference>
<dbReference type="InterPro" id="IPR008144">
    <property type="entry name" value="Guanylate_kin-like_dom"/>
</dbReference>
<gene>
    <name evidence="10" type="ORF">JKP88DRAFT_204378</name>
</gene>
<keyword evidence="7" id="KW-0175">Coiled coil</keyword>
<dbReference type="Pfam" id="PF00625">
    <property type="entry name" value="Guanylate_kin"/>
    <property type="match status" value="1"/>
</dbReference>
<dbReference type="InterPro" id="IPR027417">
    <property type="entry name" value="P-loop_NTPase"/>
</dbReference>
<evidence type="ECO:0000256" key="1">
    <source>
        <dbReference type="ARBA" id="ARBA00005790"/>
    </source>
</evidence>
<dbReference type="OrthoDB" id="6334211at2759"/>
<evidence type="ECO:0000313" key="11">
    <source>
        <dbReference type="Proteomes" id="UP000664859"/>
    </source>
</evidence>
<evidence type="ECO:0000256" key="3">
    <source>
        <dbReference type="ARBA" id="ARBA00022679"/>
    </source>
</evidence>
<dbReference type="Gene3D" id="3.40.50.300">
    <property type="entry name" value="P-loop containing nucleotide triphosphate hydrolases"/>
    <property type="match status" value="1"/>
</dbReference>
<keyword evidence="3" id="KW-0808">Transferase</keyword>
<evidence type="ECO:0000256" key="6">
    <source>
        <dbReference type="ARBA" id="ARBA00022840"/>
    </source>
</evidence>
<feature type="region of interest" description="Disordered" evidence="8">
    <location>
        <begin position="282"/>
        <end position="302"/>
    </location>
</feature>
<dbReference type="Pfam" id="PF02197">
    <property type="entry name" value="RIIa"/>
    <property type="match status" value="1"/>
</dbReference>
<evidence type="ECO:0000256" key="5">
    <source>
        <dbReference type="ARBA" id="ARBA00022777"/>
    </source>
</evidence>
<dbReference type="CDD" id="cd00071">
    <property type="entry name" value="GMPK"/>
    <property type="match status" value="1"/>
</dbReference>
<evidence type="ECO:0000259" key="9">
    <source>
        <dbReference type="PROSITE" id="PS50052"/>
    </source>
</evidence>
<dbReference type="PANTHER" id="PTHR23117:SF13">
    <property type="entry name" value="GUANYLATE KINASE"/>
    <property type="match status" value="1"/>
</dbReference>
<dbReference type="InterPro" id="IPR047501">
    <property type="entry name" value="DD_CATIP"/>
</dbReference>
<dbReference type="SUPFAM" id="SSF47391">
    <property type="entry name" value="Dimerization-anchoring domain of cAMP-dependent PK regulatory subunit"/>
    <property type="match status" value="1"/>
</dbReference>
<feature type="coiled-coil region" evidence="7">
    <location>
        <begin position="17"/>
        <end position="44"/>
    </location>
</feature>
<evidence type="ECO:0000256" key="2">
    <source>
        <dbReference type="ARBA" id="ARBA00012961"/>
    </source>
</evidence>
<evidence type="ECO:0000256" key="7">
    <source>
        <dbReference type="SAM" id="Coils"/>
    </source>
</evidence>
<evidence type="ECO:0000256" key="4">
    <source>
        <dbReference type="ARBA" id="ARBA00022741"/>
    </source>
</evidence>
<proteinExistence type="inferred from homology"/>
<keyword evidence="4" id="KW-0547">Nucleotide-binding</keyword>
<comment type="similarity">
    <text evidence="1">Belongs to the guanylate kinase family.</text>
</comment>
<dbReference type="PANTHER" id="PTHR23117">
    <property type="entry name" value="GUANYLATE KINASE-RELATED"/>
    <property type="match status" value="1"/>
</dbReference>
<keyword evidence="6" id="KW-0067">ATP-binding</keyword>
<feature type="domain" description="Guanylate kinase-like" evidence="9">
    <location>
        <begin position="87"/>
        <end position="269"/>
    </location>
</feature>
<dbReference type="NCBIfam" id="TIGR03263">
    <property type="entry name" value="guanyl_kin"/>
    <property type="match status" value="1"/>
</dbReference>
<sequence>MAIRVAGALRVESKEPADASMQELERLNDRRALLKADHTRYLKQHPELTSILNDFLTEVLARKPDDVQAFARAHFSLRPIPGTVKGLRPLLIAGPSGVGKGTIIKRIFERFPDQLGFSVSHTTRKPRPGEVGGVHYHFSTVDGMKAAIGEGKFIEHAVVHGNYYGTSAEAVAQVSHAGKVCCLDIDIAGVKLVKQTALDPHYVFVAPPSFATLEARLRGRQTESEADILKRLSAAAAEMEYGAQPGAFDVVLVNDDLERAVDALCAQLRQWYPSLREAAAAAARGEGEGECTEEGGGGGGDT</sequence>
<keyword evidence="11" id="KW-1185">Reference proteome</keyword>
<dbReference type="InterPro" id="IPR017665">
    <property type="entry name" value="Guanylate_kinase"/>
</dbReference>
<dbReference type="GO" id="GO:0004385">
    <property type="term" value="F:GMP kinase activity"/>
    <property type="evidence" value="ECO:0007669"/>
    <property type="project" value="UniProtKB-EC"/>
</dbReference>
<name>A0A835ZG07_9STRA</name>
<dbReference type="SMART" id="SM00072">
    <property type="entry name" value="GuKc"/>
    <property type="match status" value="1"/>
</dbReference>
<evidence type="ECO:0000313" key="10">
    <source>
        <dbReference type="EMBL" id="KAG5192373.1"/>
    </source>
</evidence>